<protein>
    <submittedName>
        <fullName evidence="1">Uncharacterized protein</fullName>
    </submittedName>
</protein>
<dbReference type="EMBL" id="JAULSO010000004">
    <property type="protein sequence ID" value="KAK3683772.1"/>
    <property type="molecule type" value="Genomic_DNA"/>
</dbReference>
<dbReference type="Proteomes" id="UP001270362">
    <property type="component" value="Unassembled WGS sequence"/>
</dbReference>
<reference evidence="1" key="1">
    <citation type="journal article" date="2023" name="Mol. Phylogenet. Evol.">
        <title>Genome-scale phylogeny and comparative genomics of the fungal order Sordariales.</title>
        <authorList>
            <person name="Hensen N."/>
            <person name="Bonometti L."/>
            <person name="Westerberg I."/>
            <person name="Brannstrom I.O."/>
            <person name="Guillou S."/>
            <person name="Cros-Aarteil S."/>
            <person name="Calhoun S."/>
            <person name="Haridas S."/>
            <person name="Kuo A."/>
            <person name="Mondo S."/>
            <person name="Pangilinan J."/>
            <person name="Riley R."/>
            <person name="LaButti K."/>
            <person name="Andreopoulos B."/>
            <person name="Lipzen A."/>
            <person name="Chen C."/>
            <person name="Yan M."/>
            <person name="Daum C."/>
            <person name="Ng V."/>
            <person name="Clum A."/>
            <person name="Steindorff A."/>
            <person name="Ohm R.A."/>
            <person name="Martin F."/>
            <person name="Silar P."/>
            <person name="Natvig D.O."/>
            <person name="Lalanne C."/>
            <person name="Gautier V."/>
            <person name="Ament-Velasquez S.L."/>
            <person name="Kruys A."/>
            <person name="Hutchinson M.I."/>
            <person name="Powell A.J."/>
            <person name="Barry K."/>
            <person name="Miller A.N."/>
            <person name="Grigoriev I.V."/>
            <person name="Debuchy R."/>
            <person name="Gladieux P."/>
            <person name="Hiltunen Thoren M."/>
            <person name="Johannesson H."/>
        </authorList>
    </citation>
    <scope>NUCLEOTIDE SEQUENCE</scope>
    <source>
        <strain evidence="1">CBS 314.62</strain>
    </source>
</reference>
<organism evidence="1 2">
    <name type="scientific">Podospora appendiculata</name>
    <dbReference type="NCBI Taxonomy" id="314037"/>
    <lineage>
        <taxon>Eukaryota</taxon>
        <taxon>Fungi</taxon>
        <taxon>Dikarya</taxon>
        <taxon>Ascomycota</taxon>
        <taxon>Pezizomycotina</taxon>
        <taxon>Sordariomycetes</taxon>
        <taxon>Sordariomycetidae</taxon>
        <taxon>Sordariales</taxon>
        <taxon>Podosporaceae</taxon>
        <taxon>Podospora</taxon>
    </lineage>
</organism>
<gene>
    <name evidence="1" type="ORF">B0T22DRAFT_260711</name>
</gene>
<proteinExistence type="predicted"/>
<accession>A0AAE1C936</accession>
<sequence length="163" mass="18056">MHASHPSPRCSRSCSWAKACASCPSLAACMSPSSNLSQPRPPIRLHARGPTPVSRITTTVTSQLANGKREEKKTPLFPKCLYDGMCVCVVKSCSHKPQPPSHSQSPTHPRPPLYVANLVVRFQVSHSQIGFARLTKHQKREAPLYGLFFPFRQSRPPTRTSGW</sequence>
<dbReference type="AlphaFoldDB" id="A0AAE1C936"/>
<comment type="caution">
    <text evidence="1">The sequence shown here is derived from an EMBL/GenBank/DDBJ whole genome shotgun (WGS) entry which is preliminary data.</text>
</comment>
<evidence type="ECO:0000313" key="1">
    <source>
        <dbReference type="EMBL" id="KAK3683772.1"/>
    </source>
</evidence>
<keyword evidence="2" id="KW-1185">Reference proteome</keyword>
<evidence type="ECO:0000313" key="2">
    <source>
        <dbReference type="Proteomes" id="UP001270362"/>
    </source>
</evidence>
<reference evidence="1" key="2">
    <citation type="submission" date="2023-06" db="EMBL/GenBank/DDBJ databases">
        <authorList>
            <consortium name="Lawrence Berkeley National Laboratory"/>
            <person name="Haridas S."/>
            <person name="Hensen N."/>
            <person name="Bonometti L."/>
            <person name="Westerberg I."/>
            <person name="Brannstrom I.O."/>
            <person name="Guillou S."/>
            <person name="Cros-Aarteil S."/>
            <person name="Calhoun S."/>
            <person name="Kuo A."/>
            <person name="Mondo S."/>
            <person name="Pangilinan J."/>
            <person name="Riley R."/>
            <person name="Labutti K."/>
            <person name="Andreopoulos B."/>
            <person name="Lipzen A."/>
            <person name="Chen C."/>
            <person name="Yanf M."/>
            <person name="Daum C."/>
            <person name="Ng V."/>
            <person name="Clum A."/>
            <person name="Steindorff A."/>
            <person name="Ohm R."/>
            <person name="Martin F."/>
            <person name="Silar P."/>
            <person name="Natvig D."/>
            <person name="Lalanne C."/>
            <person name="Gautier V."/>
            <person name="Ament-Velasquez S.L."/>
            <person name="Kruys A."/>
            <person name="Hutchinson M.I."/>
            <person name="Powell A.J."/>
            <person name="Barry K."/>
            <person name="Miller A.N."/>
            <person name="Grigoriev I.V."/>
            <person name="Debuchy R."/>
            <person name="Gladieux P."/>
            <person name="Thoren M.H."/>
            <person name="Johannesson H."/>
        </authorList>
    </citation>
    <scope>NUCLEOTIDE SEQUENCE</scope>
    <source>
        <strain evidence="1">CBS 314.62</strain>
    </source>
</reference>
<name>A0AAE1C936_9PEZI</name>